<dbReference type="AlphaFoldDB" id="A0A9D4J9W4"/>
<evidence type="ECO:0000313" key="1">
    <source>
        <dbReference type="EMBL" id="KAH3803945.1"/>
    </source>
</evidence>
<reference evidence="1" key="1">
    <citation type="journal article" date="2019" name="bioRxiv">
        <title>The Genome of the Zebra Mussel, Dreissena polymorpha: A Resource for Invasive Species Research.</title>
        <authorList>
            <person name="McCartney M.A."/>
            <person name="Auch B."/>
            <person name="Kono T."/>
            <person name="Mallez S."/>
            <person name="Zhang Y."/>
            <person name="Obille A."/>
            <person name="Becker A."/>
            <person name="Abrahante J.E."/>
            <person name="Garbe J."/>
            <person name="Badalamenti J.P."/>
            <person name="Herman A."/>
            <person name="Mangelson H."/>
            <person name="Liachko I."/>
            <person name="Sullivan S."/>
            <person name="Sone E.D."/>
            <person name="Koren S."/>
            <person name="Silverstein K.A.T."/>
            <person name="Beckman K.B."/>
            <person name="Gohl D.M."/>
        </authorList>
    </citation>
    <scope>NUCLEOTIDE SEQUENCE</scope>
    <source>
        <strain evidence="1">Duluth1</strain>
        <tissue evidence="1">Whole animal</tissue>
    </source>
</reference>
<dbReference type="Proteomes" id="UP000828390">
    <property type="component" value="Unassembled WGS sequence"/>
</dbReference>
<name>A0A9D4J9W4_DREPO</name>
<dbReference type="EMBL" id="JAIWYP010000006">
    <property type="protein sequence ID" value="KAH3803945.1"/>
    <property type="molecule type" value="Genomic_DNA"/>
</dbReference>
<evidence type="ECO:0000313" key="2">
    <source>
        <dbReference type="Proteomes" id="UP000828390"/>
    </source>
</evidence>
<keyword evidence="2" id="KW-1185">Reference proteome</keyword>
<organism evidence="1 2">
    <name type="scientific">Dreissena polymorpha</name>
    <name type="common">Zebra mussel</name>
    <name type="synonym">Mytilus polymorpha</name>
    <dbReference type="NCBI Taxonomy" id="45954"/>
    <lineage>
        <taxon>Eukaryota</taxon>
        <taxon>Metazoa</taxon>
        <taxon>Spiralia</taxon>
        <taxon>Lophotrochozoa</taxon>
        <taxon>Mollusca</taxon>
        <taxon>Bivalvia</taxon>
        <taxon>Autobranchia</taxon>
        <taxon>Heteroconchia</taxon>
        <taxon>Euheterodonta</taxon>
        <taxon>Imparidentia</taxon>
        <taxon>Neoheterodontei</taxon>
        <taxon>Myida</taxon>
        <taxon>Dreissenoidea</taxon>
        <taxon>Dreissenidae</taxon>
        <taxon>Dreissena</taxon>
    </lineage>
</organism>
<accession>A0A9D4J9W4</accession>
<protein>
    <submittedName>
        <fullName evidence="1">Uncharacterized protein</fullName>
    </submittedName>
</protein>
<reference evidence="1" key="2">
    <citation type="submission" date="2020-11" db="EMBL/GenBank/DDBJ databases">
        <authorList>
            <person name="McCartney M.A."/>
            <person name="Auch B."/>
            <person name="Kono T."/>
            <person name="Mallez S."/>
            <person name="Becker A."/>
            <person name="Gohl D.M."/>
            <person name="Silverstein K.A.T."/>
            <person name="Koren S."/>
            <person name="Bechman K.B."/>
            <person name="Herman A."/>
            <person name="Abrahante J.E."/>
            <person name="Garbe J."/>
        </authorList>
    </citation>
    <scope>NUCLEOTIDE SEQUENCE</scope>
    <source>
        <strain evidence="1">Duluth1</strain>
        <tissue evidence="1">Whole animal</tissue>
    </source>
</reference>
<sequence length="84" mass="9837">MGFCHTRRLRWLLADVCFPPSCDQQHGYHDEKSLHDRHLALWCPIKSPERSWTGEYRGWGVYDSASWTSSGFFHHGKERSQSAD</sequence>
<comment type="caution">
    <text evidence="1">The sequence shown here is derived from an EMBL/GenBank/DDBJ whole genome shotgun (WGS) entry which is preliminary data.</text>
</comment>
<gene>
    <name evidence="1" type="ORF">DPMN_132217</name>
</gene>
<proteinExistence type="predicted"/>